<dbReference type="InterPro" id="IPR040704">
    <property type="entry name" value="HEPN_AbiU2"/>
</dbReference>
<dbReference type="Proteomes" id="UP000326067">
    <property type="component" value="Unassembled WGS sequence"/>
</dbReference>
<evidence type="ECO:0000313" key="2">
    <source>
        <dbReference type="EMBL" id="VVO69054.1"/>
    </source>
</evidence>
<dbReference type="RefSeq" id="WP_150635455.1">
    <property type="nucleotide sequence ID" value="NZ_CABVIC010000001.1"/>
</dbReference>
<dbReference type="Pfam" id="PF18734">
    <property type="entry name" value="HEPN_AbiU2"/>
    <property type="match status" value="1"/>
</dbReference>
<reference evidence="2 3" key="1">
    <citation type="submission" date="2019-09" db="EMBL/GenBank/DDBJ databases">
        <authorList>
            <person name="Chandra G."/>
            <person name="Truman W A."/>
        </authorList>
    </citation>
    <scope>NUCLEOTIDE SEQUENCE [LARGE SCALE GENOMIC DNA]</scope>
    <source>
        <strain evidence="2">PS847</strain>
    </source>
</reference>
<evidence type="ECO:0000313" key="3">
    <source>
        <dbReference type="Proteomes" id="UP000326067"/>
    </source>
</evidence>
<sequence length="203" mass="22659">MISAEEKRQLCIHDMGPALGAMYCDLNDHLLDILLVWRQYEHLFAVDQATVQMLNDVAPAFFGVIQAQLWDSVMLGISKLTDRPVSFGNKTLSIQALPDLVEDPKVKDKVVSAIELALDYAKFARAHRNKRIAHNDLVHVQNRAGNALPAASREKIRASLKSIIDVLEILNGHYRESTMLYDDMISEGGAGRLVSVLRNSSKH</sequence>
<feature type="domain" description="HEPN AbiU2-like" evidence="1">
    <location>
        <begin position="22"/>
        <end position="186"/>
    </location>
</feature>
<name>A0A5E7HXY8_PSEFL</name>
<dbReference type="EMBL" id="CABVIC010000001">
    <property type="protein sequence ID" value="VVO69054.1"/>
    <property type="molecule type" value="Genomic_DNA"/>
</dbReference>
<accession>A0A5E7HXY8</accession>
<gene>
    <name evidence="2" type="ORF">PS847_01208</name>
</gene>
<organism evidence="2 3">
    <name type="scientific">Pseudomonas fluorescens</name>
    <dbReference type="NCBI Taxonomy" id="294"/>
    <lineage>
        <taxon>Bacteria</taxon>
        <taxon>Pseudomonadati</taxon>
        <taxon>Pseudomonadota</taxon>
        <taxon>Gammaproteobacteria</taxon>
        <taxon>Pseudomonadales</taxon>
        <taxon>Pseudomonadaceae</taxon>
        <taxon>Pseudomonas</taxon>
    </lineage>
</organism>
<protein>
    <recommendedName>
        <fullName evidence="1">HEPN AbiU2-like domain-containing protein</fullName>
    </recommendedName>
</protein>
<proteinExistence type="predicted"/>
<evidence type="ECO:0000259" key="1">
    <source>
        <dbReference type="Pfam" id="PF18734"/>
    </source>
</evidence>
<dbReference type="AlphaFoldDB" id="A0A5E7HXY8"/>